<gene>
    <name evidence="1" type="ORF">G3561_05470</name>
    <name evidence="2" type="ORF">GCE86_15005</name>
</gene>
<evidence type="ECO:0000313" key="2">
    <source>
        <dbReference type="EMBL" id="QGL51401.1"/>
    </source>
</evidence>
<keyword evidence="3" id="KW-1185">Reference proteome</keyword>
<evidence type="ECO:0000313" key="4">
    <source>
        <dbReference type="Proteomes" id="UP000477779"/>
    </source>
</evidence>
<dbReference type="EMBL" id="JAAHBZ010000002">
    <property type="protein sequence ID" value="NES27007.1"/>
    <property type="molecule type" value="Genomic_DNA"/>
</dbReference>
<accession>A0AAJ2ZBK8</accession>
<keyword evidence="1" id="KW-0456">Lyase</keyword>
<protein>
    <submittedName>
        <fullName evidence="1">Alkylmercury lyase</fullName>
    </submittedName>
</protein>
<dbReference type="AlphaFoldDB" id="A0AAJ2ZBK8"/>
<proteinExistence type="predicted"/>
<reference evidence="2 3" key="1">
    <citation type="submission" date="2019-10" db="EMBL/GenBank/DDBJ databases">
        <title>Genome Sequence of Micromonospora terminaliae DSM 101760.</title>
        <authorList>
            <person name="Guo L."/>
        </authorList>
    </citation>
    <scope>NUCLEOTIDE SEQUENCE [LARGE SCALE GENOMIC DNA]</scope>
    <source>
        <strain evidence="2 3">DSM 101760</strain>
    </source>
</reference>
<reference evidence="1 4" key="2">
    <citation type="submission" date="2020-02" db="EMBL/GenBank/DDBJ databases">
        <title>WGS of Micromonospora spp. isolated from hot spring.</title>
        <authorList>
            <person name="Thawai C."/>
        </authorList>
    </citation>
    <scope>NUCLEOTIDE SEQUENCE [LARGE SCALE GENOMIC DNA]</scope>
    <source>
        <strain evidence="1 4">TMS7</strain>
    </source>
</reference>
<evidence type="ECO:0000313" key="1">
    <source>
        <dbReference type="EMBL" id="NES27007.1"/>
    </source>
</evidence>
<evidence type="ECO:0000313" key="3">
    <source>
        <dbReference type="Proteomes" id="UP000402241"/>
    </source>
</evidence>
<dbReference type="EMBL" id="CP045309">
    <property type="protein sequence ID" value="QGL51401.1"/>
    <property type="molecule type" value="Genomic_DNA"/>
</dbReference>
<organism evidence="1 4">
    <name type="scientific">Micromonospora terminaliae</name>
    <dbReference type="NCBI Taxonomy" id="1914461"/>
    <lineage>
        <taxon>Bacteria</taxon>
        <taxon>Bacillati</taxon>
        <taxon>Actinomycetota</taxon>
        <taxon>Actinomycetes</taxon>
        <taxon>Micromonosporales</taxon>
        <taxon>Micromonosporaceae</taxon>
        <taxon>Micromonospora</taxon>
    </lineage>
</organism>
<dbReference type="GO" id="GO:0016829">
    <property type="term" value="F:lyase activity"/>
    <property type="evidence" value="ECO:0007669"/>
    <property type="project" value="UniProtKB-KW"/>
</dbReference>
<dbReference type="Proteomes" id="UP000402241">
    <property type="component" value="Chromosome"/>
</dbReference>
<sequence>MRVELRSVPDCPNLASTQRTLHAALADLGLPLAVAIEVVGDYPSPSVLVNGVDMMGGSGDGAAVCRLDLPSEGSIRAALRQAMGAAPDIAATGQNLAD</sequence>
<dbReference type="Proteomes" id="UP000477779">
    <property type="component" value="Unassembled WGS sequence"/>
</dbReference>
<name>A0AAJ2ZBK8_9ACTN</name>